<dbReference type="InterPro" id="IPR009050">
    <property type="entry name" value="Globin-like_sf"/>
</dbReference>
<organism evidence="14 15">
    <name type="scientific">Streptomyces cacaoi</name>
    <dbReference type="NCBI Taxonomy" id="1898"/>
    <lineage>
        <taxon>Bacteria</taxon>
        <taxon>Bacillati</taxon>
        <taxon>Actinomycetota</taxon>
        <taxon>Actinomycetes</taxon>
        <taxon>Kitasatosporales</taxon>
        <taxon>Streptomycetaceae</taxon>
        <taxon>Streptomyces</taxon>
    </lineage>
</organism>
<dbReference type="Pfam" id="PF00042">
    <property type="entry name" value="Globin"/>
    <property type="match status" value="1"/>
</dbReference>
<evidence type="ECO:0000256" key="1">
    <source>
        <dbReference type="ARBA" id="ARBA00001970"/>
    </source>
</evidence>
<evidence type="ECO:0000256" key="4">
    <source>
        <dbReference type="ARBA" id="ARBA00012229"/>
    </source>
</evidence>
<evidence type="ECO:0000256" key="2">
    <source>
        <dbReference type="ARBA" id="ARBA00001974"/>
    </source>
</evidence>
<keyword evidence="6" id="KW-0521">NADP</keyword>
<dbReference type="PANTHER" id="PTHR47354:SF5">
    <property type="entry name" value="PROTEIN RFBI"/>
    <property type="match status" value="1"/>
</dbReference>
<comment type="cofactor">
    <cofactor evidence="1">
        <name>heme b</name>
        <dbReference type="ChEBI" id="CHEBI:60344"/>
    </cofactor>
</comment>
<protein>
    <recommendedName>
        <fullName evidence="4">nitric oxide dioxygenase</fullName>
        <ecNumber evidence="4">1.14.12.17</ecNumber>
    </recommendedName>
</protein>
<dbReference type="GO" id="GO:0019825">
    <property type="term" value="F:oxygen binding"/>
    <property type="evidence" value="ECO:0007669"/>
    <property type="project" value="InterPro"/>
</dbReference>
<keyword evidence="15" id="KW-1185">Reference proteome</keyword>
<evidence type="ECO:0000259" key="12">
    <source>
        <dbReference type="PROSITE" id="PS01033"/>
    </source>
</evidence>
<dbReference type="Gene3D" id="2.40.30.10">
    <property type="entry name" value="Translation factors"/>
    <property type="match status" value="1"/>
</dbReference>
<comment type="caution">
    <text evidence="14">The sequence shown here is derived from an EMBL/GenBank/DDBJ whole genome shotgun (WGS) entry which is preliminary data.</text>
</comment>
<dbReference type="RefSeq" id="WP_086818450.1">
    <property type="nucleotide sequence ID" value="NZ_BJMM01000006.1"/>
</dbReference>
<dbReference type="Proteomes" id="UP000319210">
    <property type="component" value="Unassembled WGS sequence"/>
</dbReference>
<dbReference type="InterPro" id="IPR039261">
    <property type="entry name" value="FNR_nucleotide-bd"/>
</dbReference>
<dbReference type="SUPFAM" id="SSF46458">
    <property type="entry name" value="Globin-like"/>
    <property type="match status" value="1"/>
</dbReference>
<dbReference type="GO" id="GO:0008941">
    <property type="term" value="F:nitric oxide dioxygenase NAD(P)H activity"/>
    <property type="evidence" value="ECO:0007669"/>
    <property type="project" value="UniProtKB-EC"/>
</dbReference>
<keyword evidence="5" id="KW-0001">2Fe-2S</keyword>
<feature type="region of interest" description="Disordered" evidence="11">
    <location>
        <begin position="26"/>
        <end position="45"/>
    </location>
</feature>
<evidence type="ECO:0000256" key="11">
    <source>
        <dbReference type="SAM" id="MobiDB-lite"/>
    </source>
</evidence>
<dbReference type="InterPro" id="IPR017938">
    <property type="entry name" value="Riboflavin_synthase-like_b-brl"/>
</dbReference>
<gene>
    <name evidence="14" type="ORF">SCA03_15950</name>
</gene>
<evidence type="ECO:0000256" key="6">
    <source>
        <dbReference type="ARBA" id="ARBA00022857"/>
    </source>
</evidence>
<evidence type="ECO:0000259" key="13">
    <source>
        <dbReference type="PROSITE" id="PS51384"/>
    </source>
</evidence>
<reference evidence="14 15" key="1">
    <citation type="submission" date="2019-06" db="EMBL/GenBank/DDBJ databases">
        <title>Whole genome shotgun sequence of Streptomyces cacaoi subsp. cacaoi NBRC 12748.</title>
        <authorList>
            <person name="Hosoyama A."/>
            <person name="Uohara A."/>
            <person name="Ohji S."/>
            <person name="Ichikawa N."/>
        </authorList>
    </citation>
    <scope>NUCLEOTIDE SEQUENCE [LARGE SCALE GENOMIC DNA]</scope>
    <source>
        <strain evidence="14 15">NBRC 12748</strain>
    </source>
</reference>
<dbReference type="InterPro" id="IPR050415">
    <property type="entry name" value="MRET"/>
</dbReference>
<dbReference type="Gene3D" id="1.10.490.10">
    <property type="entry name" value="Globins"/>
    <property type="match status" value="1"/>
</dbReference>
<evidence type="ECO:0000256" key="10">
    <source>
        <dbReference type="ARBA" id="ARBA00049433"/>
    </source>
</evidence>
<dbReference type="PROSITE" id="PS01033">
    <property type="entry name" value="GLOBIN"/>
    <property type="match status" value="1"/>
</dbReference>
<dbReference type="GO" id="GO:0051537">
    <property type="term" value="F:2 iron, 2 sulfur cluster binding"/>
    <property type="evidence" value="ECO:0007669"/>
    <property type="project" value="UniProtKB-KW"/>
</dbReference>
<evidence type="ECO:0000256" key="9">
    <source>
        <dbReference type="ARBA" id="ARBA00048649"/>
    </source>
</evidence>
<evidence type="ECO:0000256" key="3">
    <source>
        <dbReference type="ARBA" id="ARBA00006401"/>
    </source>
</evidence>
<evidence type="ECO:0000313" key="15">
    <source>
        <dbReference type="Proteomes" id="UP000319210"/>
    </source>
</evidence>
<feature type="domain" description="FAD-binding FR-type" evidence="13">
    <location>
        <begin position="186"/>
        <end position="286"/>
    </location>
</feature>
<keyword evidence="5" id="KW-0479">Metal-binding</keyword>
<comment type="cofactor">
    <cofactor evidence="2">
        <name>FAD</name>
        <dbReference type="ChEBI" id="CHEBI:57692"/>
    </cofactor>
</comment>
<evidence type="ECO:0000256" key="8">
    <source>
        <dbReference type="ARBA" id="ARBA00023027"/>
    </source>
</evidence>
<comment type="catalytic activity">
    <reaction evidence="9">
        <text>2 nitric oxide + NADH + 2 O2 = 2 nitrate + NAD(+) + H(+)</text>
        <dbReference type="Rhea" id="RHEA:19469"/>
        <dbReference type="ChEBI" id="CHEBI:15378"/>
        <dbReference type="ChEBI" id="CHEBI:15379"/>
        <dbReference type="ChEBI" id="CHEBI:16480"/>
        <dbReference type="ChEBI" id="CHEBI:17632"/>
        <dbReference type="ChEBI" id="CHEBI:57540"/>
        <dbReference type="ChEBI" id="CHEBI:57945"/>
        <dbReference type="EC" id="1.14.12.17"/>
    </reaction>
</comment>
<dbReference type="OrthoDB" id="3213438at2"/>
<keyword evidence="5" id="KW-0408">Iron</keyword>
<dbReference type="InterPro" id="IPR012292">
    <property type="entry name" value="Globin/Proto"/>
</dbReference>
<dbReference type="PROSITE" id="PS51384">
    <property type="entry name" value="FAD_FR"/>
    <property type="match status" value="1"/>
</dbReference>
<dbReference type="InterPro" id="IPR008333">
    <property type="entry name" value="Cbr1-like_FAD-bd_dom"/>
</dbReference>
<comment type="catalytic activity">
    <reaction evidence="10">
        <text>2 nitric oxide + NADPH + 2 O2 = 2 nitrate + NADP(+) + H(+)</text>
        <dbReference type="Rhea" id="RHEA:19465"/>
        <dbReference type="ChEBI" id="CHEBI:15378"/>
        <dbReference type="ChEBI" id="CHEBI:15379"/>
        <dbReference type="ChEBI" id="CHEBI:16480"/>
        <dbReference type="ChEBI" id="CHEBI:17632"/>
        <dbReference type="ChEBI" id="CHEBI:57783"/>
        <dbReference type="ChEBI" id="CHEBI:58349"/>
        <dbReference type="EC" id="1.14.12.17"/>
    </reaction>
</comment>
<dbReference type="SUPFAM" id="SSF52343">
    <property type="entry name" value="Ferredoxin reductase-like, C-terminal NADP-linked domain"/>
    <property type="match status" value="1"/>
</dbReference>
<feature type="region of interest" description="Disordered" evidence="11">
    <location>
        <begin position="422"/>
        <end position="465"/>
    </location>
</feature>
<dbReference type="Pfam" id="PF00970">
    <property type="entry name" value="FAD_binding_6"/>
    <property type="match status" value="1"/>
</dbReference>
<accession>A0A4Y3QUG9</accession>
<keyword evidence="7" id="KW-0411">Iron-sulfur</keyword>
<dbReference type="InterPro" id="IPR000971">
    <property type="entry name" value="Globin"/>
</dbReference>
<proteinExistence type="inferred from homology"/>
<dbReference type="EC" id="1.14.12.17" evidence="4"/>
<name>A0A4Y3QUG9_STRCI</name>
<dbReference type="CDD" id="cd19753">
    <property type="entry name" value="Mb-like_oxidoreductase"/>
    <property type="match status" value="1"/>
</dbReference>
<feature type="domain" description="Globin" evidence="12">
    <location>
        <begin position="47"/>
        <end position="180"/>
    </location>
</feature>
<sequence>MSVEDGAYHTLLARHDAMRLRRRLLSPGGAPEETGTGAASPASDEAYDGAADQHTILRTLDLVAPFDQLITRLYEALFARHPALRSLFPASMEFQQAHLARALWYLIEHLDRPETIAERFEQLGRDHRKLGVRPAQYAAFEAALCEALRARAGERWTPELEEAWVRMLRCGVRAMVRGADSALREPASWRATVTRHQLLTPGLAVLRARPHETYRYRPGQHATVESARLPHAWRPYHLAGAPRADGEVEFHIRMTGPGGVSEALVEHTAPGDEIRLGPPKGALALGDTAGHGELLLVAWDTGWAAAKALLHQLDQQPAEPRQTAARPPVRLLLGADEPSGPYDREYVAGFAEARPWLTVVPVSAGAPGEGRYDRLARAATRSGGPTPGRALLAGPPAMVRTVASALTRAGLPAERLCHDPLPPGLHAGARPAPLPESPEAHIAYAGGEFADRPEPLEPRERSIPA</sequence>
<dbReference type="PANTHER" id="PTHR47354">
    <property type="entry name" value="NADH OXIDOREDUCTASE HCR"/>
    <property type="match status" value="1"/>
</dbReference>
<comment type="similarity">
    <text evidence="3">In the C-terminal section; belongs to the flavoprotein pyridine nucleotide cytochrome reductase family.</text>
</comment>
<dbReference type="EMBL" id="BJMM01000006">
    <property type="protein sequence ID" value="GEB49044.1"/>
    <property type="molecule type" value="Genomic_DNA"/>
</dbReference>
<dbReference type="AlphaFoldDB" id="A0A4Y3QUG9"/>
<keyword evidence="8" id="KW-0520">NAD</keyword>
<evidence type="ECO:0000313" key="14">
    <source>
        <dbReference type="EMBL" id="GEB49044.1"/>
    </source>
</evidence>
<evidence type="ECO:0000256" key="5">
    <source>
        <dbReference type="ARBA" id="ARBA00022714"/>
    </source>
</evidence>
<dbReference type="InterPro" id="IPR017927">
    <property type="entry name" value="FAD-bd_FR_type"/>
</dbReference>
<dbReference type="SUPFAM" id="SSF63380">
    <property type="entry name" value="Riboflavin synthase domain-like"/>
    <property type="match status" value="1"/>
</dbReference>
<feature type="compositionally biased region" description="Low complexity" evidence="11">
    <location>
        <begin position="26"/>
        <end position="40"/>
    </location>
</feature>
<dbReference type="GO" id="GO:0020037">
    <property type="term" value="F:heme binding"/>
    <property type="evidence" value="ECO:0007669"/>
    <property type="project" value="InterPro"/>
</dbReference>
<evidence type="ECO:0000256" key="7">
    <source>
        <dbReference type="ARBA" id="ARBA00023014"/>
    </source>
</evidence>
<dbReference type="Gene3D" id="3.40.50.80">
    <property type="entry name" value="Nucleotide-binding domain of ferredoxin-NADP reductase (FNR) module"/>
    <property type="match status" value="1"/>
</dbReference>
<feature type="compositionally biased region" description="Basic and acidic residues" evidence="11">
    <location>
        <begin position="449"/>
        <end position="465"/>
    </location>
</feature>